<keyword evidence="1" id="KW-0812">Transmembrane</keyword>
<sequence>MLINQGNERQVAWSFFGLFAILAILVKINASIIQTIDQAGFDLLSHLDSPTLTQFFKVIATLGSPAVTVVVAVVFGGVLFLKHYRSLGILAVTTMFGGDAVALLFKNLVQRNRPTQQLVPDTGYSFPSGHVFGTMLLVAIVVGISLQFISSQPWRWTVIIAGILWVLLVMVSRVYLRDHFTTDTVGSLCLASGTWYQAKAWFARWQPKLAARFNFSEN</sequence>
<evidence type="ECO:0000259" key="2">
    <source>
        <dbReference type="SMART" id="SM00014"/>
    </source>
</evidence>
<evidence type="ECO:0000313" key="3">
    <source>
        <dbReference type="EMBL" id="ETY72810.1"/>
    </source>
</evidence>
<dbReference type="RefSeq" id="WP_033614688.1">
    <property type="nucleotide sequence ID" value="NZ_KK036528.1"/>
</dbReference>
<dbReference type="OrthoDB" id="9789113at2"/>
<feature type="domain" description="Phosphatidic acid phosphatase type 2/haloperoxidase" evidence="2">
    <location>
        <begin position="87"/>
        <end position="199"/>
    </location>
</feature>
<dbReference type="EMBL" id="AWWK01000081">
    <property type="protein sequence ID" value="ETY72810.1"/>
    <property type="molecule type" value="Genomic_DNA"/>
</dbReference>
<dbReference type="Proteomes" id="UP000019247">
    <property type="component" value="Unassembled WGS sequence"/>
</dbReference>
<dbReference type="InterPro" id="IPR036938">
    <property type="entry name" value="PAP2/HPO_sf"/>
</dbReference>
<accession>W6TBK7</accession>
<dbReference type="HOGENOM" id="CLU_072573_3_3_9"/>
<dbReference type="SUPFAM" id="SSF48317">
    <property type="entry name" value="Acid phosphatase/Vanadium-dependent haloperoxidase"/>
    <property type="match status" value="1"/>
</dbReference>
<keyword evidence="1" id="KW-1133">Transmembrane helix</keyword>
<reference evidence="3 4" key="1">
    <citation type="journal article" date="2014" name="Genome Announc.">
        <title>Genome Sequence of Lactobacillus fabifermentans Strain T30PCM01, Isolated from Fermenting Grape Marc.</title>
        <authorList>
            <person name="Treu L."/>
            <person name="Vendramin V."/>
            <person name="Bovo B."/>
            <person name="Giacomini A."/>
            <person name="Corich V."/>
            <person name="Campanaro S."/>
        </authorList>
    </citation>
    <scope>NUCLEOTIDE SEQUENCE [LARGE SCALE GENOMIC DNA]</scope>
    <source>
        <strain evidence="3 4">T30PCM01</strain>
    </source>
</reference>
<dbReference type="PATRIC" id="fig|1400520.3.peg.3074"/>
<dbReference type="eggNOG" id="COG0671">
    <property type="taxonomic scope" value="Bacteria"/>
</dbReference>
<dbReference type="PANTHER" id="PTHR14969">
    <property type="entry name" value="SPHINGOSINE-1-PHOSPHATE PHOSPHOHYDROLASE"/>
    <property type="match status" value="1"/>
</dbReference>
<dbReference type="PANTHER" id="PTHR14969:SF13">
    <property type="entry name" value="AT30094P"/>
    <property type="match status" value="1"/>
</dbReference>
<gene>
    <name evidence="3" type="ORF">LFAB_15670</name>
</gene>
<evidence type="ECO:0000256" key="1">
    <source>
        <dbReference type="SAM" id="Phobius"/>
    </source>
</evidence>
<proteinExistence type="predicted"/>
<dbReference type="InterPro" id="IPR000326">
    <property type="entry name" value="PAP2/HPO"/>
</dbReference>
<dbReference type="CDD" id="cd03392">
    <property type="entry name" value="PAP2_like_2"/>
    <property type="match status" value="1"/>
</dbReference>
<name>W6TBK7_9LACO</name>
<dbReference type="STRING" id="1400520.LFAB_15670"/>
<organism evidence="3 4">
    <name type="scientific">Lactiplantibacillus fabifermentans T30PCM01</name>
    <dbReference type="NCBI Taxonomy" id="1400520"/>
    <lineage>
        <taxon>Bacteria</taxon>
        <taxon>Bacillati</taxon>
        <taxon>Bacillota</taxon>
        <taxon>Bacilli</taxon>
        <taxon>Lactobacillales</taxon>
        <taxon>Lactobacillaceae</taxon>
        <taxon>Lactiplantibacillus</taxon>
    </lineage>
</organism>
<evidence type="ECO:0000313" key="4">
    <source>
        <dbReference type="Proteomes" id="UP000019247"/>
    </source>
</evidence>
<comment type="caution">
    <text evidence="3">The sequence shown here is derived from an EMBL/GenBank/DDBJ whole genome shotgun (WGS) entry which is preliminary data.</text>
</comment>
<dbReference type="SMART" id="SM00014">
    <property type="entry name" value="acidPPc"/>
    <property type="match status" value="1"/>
</dbReference>
<feature type="transmembrane region" description="Helical" evidence="1">
    <location>
        <begin position="12"/>
        <end position="36"/>
    </location>
</feature>
<feature type="transmembrane region" description="Helical" evidence="1">
    <location>
        <begin position="129"/>
        <end position="149"/>
    </location>
</feature>
<keyword evidence="1" id="KW-0472">Membrane</keyword>
<feature type="transmembrane region" description="Helical" evidence="1">
    <location>
        <begin position="156"/>
        <end position="176"/>
    </location>
</feature>
<protein>
    <recommendedName>
        <fullName evidence="2">Phosphatidic acid phosphatase type 2/haloperoxidase domain-containing protein</fullName>
    </recommendedName>
</protein>
<feature type="transmembrane region" description="Helical" evidence="1">
    <location>
        <begin position="56"/>
        <end position="80"/>
    </location>
</feature>
<dbReference type="Pfam" id="PF01569">
    <property type="entry name" value="PAP2"/>
    <property type="match status" value="1"/>
</dbReference>
<dbReference type="Gene3D" id="1.20.144.10">
    <property type="entry name" value="Phosphatidic acid phosphatase type 2/haloperoxidase"/>
    <property type="match status" value="2"/>
</dbReference>
<dbReference type="AlphaFoldDB" id="W6TBK7"/>
<feature type="transmembrane region" description="Helical" evidence="1">
    <location>
        <begin position="87"/>
        <end position="109"/>
    </location>
</feature>